<feature type="transmembrane region" description="Helical" evidence="8">
    <location>
        <begin position="241"/>
        <end position="260"/>
    </location>
</feature>
<reference evidence="9" key="2">
    <citation type="submission" date="2020-09" db="EMBL/GenBank/DDBJ databases">
        <authorList>
            <person name="Sun Q."/>
            <person name="Zhou Y."/>
        </authorList>
    </citation>
    <scope>NUCLEOTIDE SEQUENCE</scope>
    <source>
        <strain evidence="9">CGMCC 1.15178</strain>
    </source>
</reference>
<keyword evidence="5 8" id="KW-0812">Transmembrane</keyword>
<keyword evidence="3" id="KW-0813">Transport</keyword>
<dbReference type="InterPro" id="IPR002549">
    <property type="entry name" value="AI-2E-like"/>
</dbReference>
<dbReference type="RefSeq" id="WP_188999647.1">
    <property type="nucleotide sequence ID" value="NZ_BMHP01000010.1"/>
</dbReference>
<dbReference type="PANTHER" id="PTHR21716:SF53">
    <property type="entry name" value="PERMEASE PERM-RELATED"/>
    <property type="match status" value="1"/>
</dbReference>
<dbReference type="GO" id="GO:0055085">
    <property type="term" value="P:transmembrane transport"/>
    <property type="evidence" value="ECO:0007669"/>
    <property type="project" value="TreeGrafter"/>
</dbReference>
<dbReference type="Pfam" id="PF01594">
    <property type="entry name" value="AI-2E_transport"/>
    <property type="match status" value="1"/>
</dbReference>
<evidence type="ECO:0000256" key="7">
    <source>
        <dbReference type="ARBA" id="ARBA00023136"/>
    </source>
</evidence>
<evidence type="ECO:0000256" key="4">
    <source>
        <dbReference type="ARBA" id="ARBA00022475"/>
    </source>
</evidence>
<evidence type="ECO:0000256" key="6">
    <source>
        <dbReference type="ARBA" id="ARBA00022989"/>
    </source>
</evidence>
<evidence type="ECO:0000313" key="10">
    <source>
        <dbReference type="Proteomes" id="UP000612456"/>
    </source>
</evidence>
<organism evidence="9 10">
    <name type="scientific">Paenibacillus nasutitermitis</name>
    <dbReference type="NCBI Taxonomy" id="1652958"/>
    <lineage>
        <taxon>Bacteria</taxon>
        <taxon>Bacillati</taxon>
        <taxon>Bacillota</taxon>
        <taxon>Bacilli</taxon>
        <taxon>Bacillales</taxon>
        <taxon>Paenibacillaceae</taxon>
        <taxon>Paenibacillus</taxon>
    </lineage>
</organism>
<dbReference type="EMBL" id="BMHP01000010">
    <property type="protein sequence ID" value="GGD98461.1"/>
    <property type="molecule type" value="Genomic_DNA"/>
</dbReference>
<sequence length="356" mass="40225">MPQGKYFRYGYGIIIILVIIYLMTKVDFLLNPIVIVFKTLFLPFVLAGLFYYLLRPLVHFLVRMKLNLTLSIMTIFIFLLGLVVFVVLEIVPIIQEQLNNLVANLPQTIEEANKQIRNIPWLTKVLNQNQFDLPTKLSEYAASIISNTGYVFNSIMGFISKVVILLSTVPFILYYLLKSGEKVPEFILRRLPSEQREEGHETLREMDSALSAYVQGKIMISILLGILVYIGYAIIGLEYSLILALTAAALNVIPFVGYFIGIIPSIVVAFIHSPGMLLKMVIVVVIAQQIENNFLSPQVMGKKLDVHPLTIILLLITVGAFGGLLGMFLTVPLYVLLKIFASHFYRFYTISKLKKP</sequence>
<evidence type="ECO:0000256" key="5">
    <source>
        <dbReference type="ARBA" id="ARBA00022692"/>
    </source>
</evidence>
<dbReference type="Proteomes" id="UP000612456">
    <property type="component" value="Unassembled WGS sequence"/>
</dbReference>
<feature type="transmembrane region" description="Helical" evidence="8">
    <location>
        <begin position="267"/>
        <end position="290"/>
    </location>
</feature>
<protein>
    <submittedName>
        <fullName evidence="9">AI-2E family transporter</fullName>
    </submittedName>
</protein>
<evidence type="ECO:0000256" key="2">
    <source>
        <dbReference type="ARBA" id="ARBA00009773"/>
    </source>
</evidence>
<name>A0A916ZHN5_9BACL</name>
<dbReference type="PANTHER" id="PTHR21716">
    <property type="entry name" value="TRANSMEMBRANE PROTEIN"/>
    <property type="match status" value="1"/>
</dbReference>
<evidence type="ECO:0000313" key="9">
    <source>
        <dbReference type="EMBL" id="GGD98461.1"/>
    </source>
</evidence>
<keyword evidence="6 8" id="KW-1133">Transmembrane helix</keyword>
<feature type="transmembrane region" description="Helical" evidence="8">
    <location>
        <begin position="218"/>
        <end position="235"/>
    </location>
</feature>
<feature type="transmembrane region" description="Helical" evidence="8">
    <location>
        <begin position="310"/>
        <end position="337"/>
    </location>
</feature>
<feature type="transmembrane region" description="Helical" evidence="8">
    <location>
        <begin position="155"/>
        <end position="177"/>
    </location>
</feature>
<feature type="transmembrane region" description="Helical" evidence="8">
    <location>
        <begin position="66"/>
        <end position="94"/>
    </location>
</feature>
<dbReference type="AlphaFoldDB" id="A0A916ZHN5"/>
<feature type="transmembrane region" description="Helical" evidence="8">
    <location>
        <begin position="30"/>
        <end position="54"/>
    </location>
</feature>
<comment type="subcellular location">
    <subcellularLocation>
        <location evidence="1">Cell membrane</location>
        <topology evidence="1">Multi-pass membrane protein</topology>
    </subcellularLocation>
</comment>
<accession>A0A916ZHN5</accession>
<keyword evidence="10" id="KW-1185">Reference proteome</keyword>
<keyword evidence="7 8" id="KW-0472">Membrane</keyword>
<proteinExistence type="inferred from homology"/>
<dbReference type="GO" id="GO:0005886">
    <property type="term" value="C:plasma membrane"/>
    <property type="evidence" value="ECO:0007669"/>
    <property type="project" value="UniProtKB-SubCell"/>
</dbReference>
<evidence type="ECO:0000256" key="1">
    <source>
        <dbReference type="ARBA" id="ARBA00004651"/>
    </source>
</evidence>
<gene>
    <name evidence="9" type="ORF">GCM10010911_66590</name>
</gene>
<keyword evidence="4" id="KW-1003">Cell membrane</keyword>
<reference evidence="9" key="1">
    <citation type="journal article" date="2014" name="Int. J. Syst. Evol. Microbiol.">
        <title>Complete genome sequence of Corynebacterium casei LMG S-19264T (=DSM 44701T), isolated from a smear-ripened cheese.</title>
        <authorList>
            <consortium name="US DOE Joint Genome Institute (JGI-PGF)"/>
            <person name="Walter F."/>
            <person name="Albersmeier A."/>
            <person name="Kalinowski J."/>
            <person name="Ruckert C."/>
        </authorList>
    </citation>
    <scope>NUCLEOTIDE SEQUENCE</scope>
    <source>
        <strain evidence="9">CGMCC 1.15178</strain>
    </source>
</reference>
<comment type="caution">
    <text evidence="9">The sequence shown here is derived from an EMBL/GenBank/DDBJ whole genome shotgun (WGS) entry which is preliminary data.</text>
</comment>
<evidence type="ECO:0000256" key="3">
    <source>
        <dbReference type="ARBA" id="ARBA00022448"/>
    </source>
</evidence>
<comment type="similarity">
    <text evidence="2">Belongs to the autoinducer-2 exporter (AI-2E) (TC 2.A.86) family.</text>
</comment>
<feature type="transmembrane region" description="Helical" evidence="8">
    <location>
        <begin position="7"/>
        <end position="24"/>
    </location>
</feature>
<evidence type="ECO:0000256" key="8">
    <source>
        <dbReference type="SAM" id="Phobius"/>
    </source>
</evidence>